<comment type="caution">
    <text evidence="4">The sequence shown here is derived from an EMBL/GenBank/DDBJ whole genome shotgun (WGS) entry which is preliminary data.</text>
</comment>
<dbReference type="InterPro" id="IPR006224">
    <property type="entry name" value="PsdUridine_synth_RluA-like_CS"/>
</dbReference>
<dbReference type="EMBL" id="PFBJ01000018">
    <property type="protein sequence ID" value="PIT90892.1"/>
    <property type="molecule type" value="Genomic_DNA"/>
</dbReference>
<dbReference type="InterPro" id="IPR006145">
    <property type="entry name" value="PsdUridine_synth_RsuA/RluA"/>
</dbReference>
<dbReference type="GO" id="GO:0000455">
    <property type="term" value="P:enzyme-directed rRNA pseudouridine synthesis"/>
    <property type="evidence" value="ECO:0007669"/>
    <property type="project" value="TreeGrafter"/>
</dbReference>
<evidence type="ECO:0000256" key="2">
    <source>
        <dbReference type="ARBA" id="ARBA00023235"/>
    </source>
</evidence>
<organism evidence="4 5">
    <name type="scientific">Candidatus Kaiserbacteria bacterium CG10_big_fil_rev_8_21_14_0_10_49_17</name>
    <dbReference type="NCBI Taxonomy" id="1974609"/>
    <lineage>
        <taxon>Bacteria</taxon>
        <taxon>Candidatus Kaiseribacteriota</taxon>
    </lineage>
</organism>
<accession>A0A2M6WDN7</accession>
<dbReference type="GO" id="GO:0003723">
    <property type="term" value="F:RNA binding"/>
    <property type="evidence" value="ECO:0007669"/>
    <property type="project" value="InterPro"/>
</dbReference>
<dbReference type="CDD" id="cd02869">
    <property type="entry name" value="PseudoU_synth_RluA_like"/>
    <property type="match status" value="1"/>
</dbReference>
<name>A0A2M6WDN7_9BACT</name>
<keyword evidence="2" id="KW-0413">Isomerase</keyword>
<evidence type="ECO:0000256" key="1">
    <source>
        <dbReference type="ARBA" id="ARBA00010876"/>
    </source>
</evidence>
<dbReference type="PROSITE" id="PS01129">
    <property type="entry name" value="PSI_RLU"/>
    <property type="match status" value="1"/>
</dbReference>
<evidence type="ECO:0000313" key="5">
    <source>
        <dbReference type="Proteomes" id="UP000228809"/>
    </source>
</evidence>
<sequence>MEAAGTIKKEAIEILFENHDVVIINKPAGLIVHFDGRNAEPSVVDWVRAHYPEMEGVGEDWKSPQGEIVPRPGIVHRLDRSTSGVMILVKNQKAHAFIKRQFQERSIVKKYRLFVYGQPKADEGIIEAEIGRTKTKPRKWSAQFGKSGNLRAAITEWNVLARKVDPESGEALSYMEASPKTGRTHQIRVHMKALHHPIICDHIYAPKKQCLLGFGRPALHAHSVSLTLPSGEEKVFAAPLPGDFVRALNSLGIEE</sequence>
<protein>
    <submittedName>
        <fullName evidence="4">RNA pseudouridine synthase</fullName>
    </submittedName>
</protein>
<dbReference type="GO" id="GO:0009982">
    <property type="term" value="F:pseudouridine synthase activity"/>
    <property type="evidence" value="ECO:0007669"/>
    <property type="project" value="InterPro"/>
</dbReference>
<evidence type="ECO:0000259" key="3">
    <source>
        <dbReference type="Pfam" id="PF00849"/>
    </source>
</evidence>
<evidence type="ECO:0000313" key="4">
    <source>
        <dbReference type="EMBL" id="PIT90892.1"/>
    </source>
</evidence>
<dbReference type="PANTHER" id="PTHR21600">
    <property type="entry name" value="MITOCHONDRIAL RNA PSEUDOURIDINE SYNTHASE"/>
    <property type="match status" value="1"/>
</dbReference>
<dbReference type="GO" id="GO:0140098">
    <property type="term" value="F:catalytic activity, acting on RNA"/>
    <property type="evidence" value="ECO:0007669"/>
    <property type="project" value="UniProtKB-ARBA"/>
</dbReference>
<gene>
    <name evidence="4" type="ORF">COU17_02955</name>
</gene>
<reference evidence="5" key="1">
    <citation type="submission" date="2017-09" db="EMBL/GenBank/DDBJ databases">
        <title>Depth-based differentiation of microbial function through sediment-hosted aquifers and enrichment of novel symbionts in the deep terrestrial subsurface.</title>
        <authorList>
            <person name="Probst A.J."/>
            <person name="Ladd B."/>
            <person name="Jarett J.K."/>
            <person name="Geller-Mcgrath D.E."/>
            <person name="Sieber C.M.K."/>
            <person name="Emerson J.B."/>
            <person name="Anantharaman K."/>
            <person name="Thomas B.C."/>
            <person name="Malmstrom R."/>
            <person name="Stieglmeier M."/>
            <person name="Klingl A."/>
            <person name="Woyke T."/>
            <person name="Ryan C.M."/>
            <person name="Banfield J.F."/>
        </authorList>
    </citation>
    <scope>NUCLEOTIDE SEQUENCE [LARGE SCALE GENOMIC DNA]</scope>
</reference>
<dbReference type="Pfam" id="PF00849">
    <property type="entry name" value="PseudoU_synth_2"/>
    <property type="match status" value="1"/>
</dbReference>
<feature type="domain" description="Pseudouridine synthase RsuA/RluA-like" evidence="3">
    <location>
        <begin position="20"/>
        <end position="192"/>
    </location>
</feature>
<proteinExistence type="inferred from homology"/>
<dbReference type="PANTHER" id="PTHR21600:SF44">
    <property type="entry name" value="RIBOSOMAL LARGE SUBUNIT PSEUDOURIDINE SYNTHASE D"/>
    <property type="match status" value="1"/>
</dbReference>
<dbReference type="SUPFAM" id="SSF55120">
    <property type="entry name" value="Pseudouridine synthase"/>
    <property type="match status" value="1"/>
</dbReference>
<dbReference type="InterPro" id="IPR020103">
    <property type="entry name" value="PsdUridine_synth_cat_dom_sf"/>
</dbReference>
<dbReference type="InterPro" id="IPR050188">
    <property type="entry name" value="RluA_PseudoU_synthase"/>
</dbReference>
<dbReference type="Proteomes" id="UP000228809">
    <property type="component" value="Unassembled WGS sequence"/>
</dbReference>
<dbReference type="Gene3D" id="3.30.2350.10">
    <property type="entry name" value="Pseudouridine synthase"/>
    <property type="match status" value="1"/>
</dbReference>
<dbReference type="AlphaFoldDB" id="A0A2M6WDN7"/>
<comment type="similarity">
    <text evidence="1">Belongs to the pseudouridine synthase RluA family.</text>
</comment>